<accession>A0A8W8JDJ9</accession>
<evidence type="ECO:0000313" key="2">
    <source>
        <dbReference type="Proteomes" id="UP000005408"/>
    </source>
</evidence>
<protein>
    <submittedName>
        <fullName evidence="1">Uncharacterized protein</fullName>
    </submittedName>
</protein>
<keyword evidence="2" id="KW-1185">Reference proteome</keyword>
<organism evidence="1 2">
    <name type="scientific">Magallana gigas</name>
    <name type="common">Pacific oyster</name>
    <name type="synonym">Crassostrea gigas</name>
    <dbReference type="NCBI Taxonomy" id="29159"/>
    <lineage>
        <taxon>Eukaryota</taxon>
        <taxon>Metazoa</taxon>
        <taxon>Spiralia</taxon>
        <taxon>Lophotrochozoa</taxon>
        <taxon>Mollusca</taxon>
        <taxon>Bivalvia</taxon>
        <taxon>Autobranchia</taxon>
        <taxon>Pteriomorphia</taxon>
        <taxon>Ostreida</taxon>
        <taxon>Ostreoidea</taxon>
        <taxon>Ostreidae</taxon>
        <taxon>Magallana</taxon>
    </lineage>
</organism>
<dbReference type="AlphaFoldDB" id="A0A8W8JDJ9"/>
<dbReference type="Proteomes" id="UP000005408">
    <property type="component" value="Unassembled WGS sequence"/>
</dbReference>
<proteinExistence type="predicted"/>
<sequence>MDSDQEAITTSVSRKDIELDKIKVSIWTRSSLCVKDLSIHEHVKEVKQCPYTKNGWIKAAEKKNCTGYLDQGNKTYVYHCVINEWANATVEVCAEKKLIILGKCTEYNVGAKKIQGSGMRSCDTTNPPCPHVYNSTDAYKYKSCYNFRIDSENKQNWSSESNSTRPLLILQNNPVEAGSEVWEMIFPLSIAGIHKQVIPTNDQHL</sequence>
<name>A0A8W8JDJ9_MAGGI</name>
<reference evidence="1" key="1">
    <citation type="submission" date="2022-08" db="UniProtKB">
        <authorList>
            <consortium name="EnsemblMetazoa"/>
        </authorList>
    </citation>
    <scope>IDENTIFICATION</scope>
    <source>
        <strain evidence="1">05x7-T-G4-1.051#20</strain>
    </source>
</reference>
<evidence type="ECO:0000313" key="1">
    <source>
        <dbReference type="EnsemblMetazoa" id="G18651.1:cds"/>
    </source>
</evidence>
<dbReference type="EnsemblMetazoa" id="G18651.1">
    <property type="protein sequence ID" value="G18651.1:cds"/>
    <property type="gene ID" value="G18651"/>
</dbReference>